<dbReference type="SUPFAM" id="SSF116726">
    <property type="entry name" value="TrkA C-terminal domain-like"/>
    <property type="match status" value="1"/>
</dbReference>
<dbReference type="Pfam" id="PF07885">
    <property type="entry name" value="Ion_trans_2"/>
    <property type="match status" value="1"/>
</dbReference>
<dbReference type="Proteomes" id="UP000060487">
    <property type="component" value="Unassembled WGS sequence"/>
</dbReference>
<protein>
    <submittedName>
        <fullName evidence="5">Potassium transporter TrkA</fullName>
    </submittedName>
</protein>
<comment type="subcellular location">
    <subcellularLocation>
        <location evidence="1">Cell membrane</location>
        <topology evidence="1">Multi-pass membrane protein</topology>
    </subcellularLocation>
</comment>
<dbReference type="Pfam" id="PF02254">
    <property type="entry name" value="TrkA_N"/>
    <property type="match status" value="1"/>
</dbReference>
<dbReference type="InterPro" id="IPR036291">
    <property type="entry name" value="NAD(P)-bd_dom_sf"/>
</dbReference>
<comment type="caution">
    <text evidence="5">The sequence shown here is derived from an EMBL/GenBank/DDBJ whole genome shotgun (WGS) entry which is preliminary data.</text>
</comment>
<dbReference type="Pfam" id="PF02080">
    <property type="entry name" value="TrkA_C"/>
    <property type="match status" value="1"/>
</dbReference>
<gene>
    <name evidence="5" type="ORF">ASN18_1430</name>
</gene>
<dbReference type="SUPFAM" id="SSF51735">
    <property type="entry name" value="NAD(P)-binding Rossmann-fold domains"/>
    <property type="match status" value="1"/>
</dbReference>
<dbReference type="RefSeq" id="WP_085052055.1">
    <property type="nucleotide sequence ID" value="NZ_LNQR01000054.1"/>
</dbReference>
<dbReference type="PROSITE" id="PS51202">
    <property type="entry name" value="RCK_C"/>
    <property type="match status" value="1"/>
</dbReference>
<dbReference type="EMBL" id="LNQR01000054">
    <property type="protein sequence ID" value="KWT86958.1"/>
    <property type="molecule type" value="Genomic_DNA"/>
</dbReference>
<keyword evidence="2" id="KW-0812">Transmembrane</keyword>
<dbReference type="InterPro" id="IPR050721">
    <property type="entry name" value="Trk_Ktr_HKT_K-transport"/>
</dbReference>
<feature type="transmembrane region" description="Helical" evidence="2">
    <location>
        <begin position="67"/>
        <end position="84"/>
    </location>
</feature>
<dbReference type="InterPro" id="IPR036721">
    <property type="entry name" value="RCK_C_sf"/>
</dbReference>
<feature type="transmembrane region" description="Helical" evidence="2">
    <location>
        <begin position="39"/>
        <end position="55"/>
    </location>
</feature>
<evidence type="ECO:0000256" key="1">
    <source>
        <dbReference type="ARBA" id="ARBA00004651"/>
    </source>
</evidence>
<dbReference type="PROSITE" id="PS51201">
    <property type="entry name" value="RCK_N"/>
    <property type="match status" value="1"/>
</dbReference>
<feature type="domain" description="RCK N-terminal" evidence="3">
    <location>
        <begin position="113"/>
        <end position="227"/>
    </location>
</feature>
<evidence type="ECO:0000259" key="4">
    <source>
        <dbReference type="PROSITE" id="PS51202"/>
    </source>
</evidence>
<keyword evidence="2" id="KW-1133">Transmembrane helix</keyword>
<proteinExistence type="predicted"/>
<sequence>MKLQPQNDLRKKIILLAVLQTLIVFLGTAGYMVIEGWNAFDSLYMVVITLATIGYQEVLPLTDAGRGFTIVLIILGVGVLAYTVNTAMRIVLEGELVEALGRRKMEKTIKEMKGHYIICGYGRMGQIICRELRSNNVPYIVIEKERSEEDMESAELFLKADATKDEVLLEAGIERANGLISVLSTDAQNLFVVLSARGLNPTLKIVARAGEESTECKLIRAGADRVVSPYNIGGLKIAHTILKPAVVDFIEFATKSGNIDLQIEELTVTEGSEFANRTLSDLGIGRKYGVIIMAVKRASGEMLFNPTHKSIVEAGDTLIALGEVYKLRGLEQMFKK</sequence>
<evidence type="ECO:0000259" key="3">
    <source>
        <dbReference type="PROSITE" id="PS51201"/>
    </source>
</evidence>
<dbReference type="PANTHER" id="PTHR43833:SF9">
    <property type="entry name" value="POTASSIUM CHANNEL PROTEIN YUGO-RELATED"/>
    <property type="match status" value="1"/>
</dbReference>
<dbReference type="Gene3D" id="3.40.50.720">
    <property type="entry name" value="NAD(P)-binding Rossmann-like Domain"/>
    <property type="match status" value="1"/>
</dbReference>
<name>A0ABR5SJV9_9BACT</name>
<keyword evidence="2" id="KW-0472">Membrane</keyword>
<evidence type="ECO:0000313" key="5">
    <source>
        <dbReference type="EMBL" id="KWT86958.1"/>
    </source>
</evidence>
<dbReference type="InterPro" id="IPR006037">
    <property type="entry name" value="RCK_C"/>
</dbReference>
<dbReference type="InterPro" id="IPR013099">
    <property type="entry name" value="K_chnl_dom"/>
</dbReference>
<evidence type="ECO:0000313" key="6">
    <source>
        <dbReference type="Proteomes" id="UP000060487"/>
    </source>
</evidence>
<keyword evidence="6" id="KW-1185">Reference proteome</keyword>
<dbReference type="Gene3D" id="1.10.287.70">
    <property type="match status" value="1"/>
</dbReference>
<dbReference type="SUPFAM" id="SSF81324">
    <property type="entry name" value="Voltage-gated potassium channels"/>
    <property type="match status" value="1"/>
</dbReference>
<dbReference type="Gene3D" id="3.30.70.1450">
    <property type="entry name" value="Regulator of K+ conductance, C-terminal domain"/>
    <property type="match status" value="1"/>
</dbReference>
<accession>A0ABR5SJV9</accession>
<feature type="domain" description="RCK C-terminal" evidence="4">
    <location>
        <begin position="247"/>
        <end position="336"/>
    </location>
</feature>
<organism evidence="5 6">
    <name type="scientific">Candidatus Magnetominusculus xianensis</name>
    <dbReference type="NCBI Taxonomy" id="1748249"/>
    <lineage>
        <taxon>Bacteria</taxon>
        <taxon>Pseudomonadati</taxon>
        <taxon>Nitrospirota</taxon>
        <taxon>Nitrospiria</taxon>
        <taxon>Nitrospirales</taxon>
        <taxon>Nitrospiraceae</taxon>
        <taxon>Candidatus Magnetominusculus</taxon>
    </lineage>
</organism>
<dbReference type="InterPro" id="IPR003148">
    <property type="entry name" value="RCK_N"/>
</dbReference>
<reference evidence="5 6" key="1">
    <citation type="submission" date="2015-11" db="EMBL/GenBank/DDBJ databases">
        <authorList>
            <person name="Lin W."/>
        </authorList>
    </citation>
    <scope>NUCLEOTIDE SEQUENCE [LARGE SCALE GENOMIC DNA]</scope>
    <source>
        <strain evidence="5 6">HCH-1</strain>
    </source>
</reference>
<dbReference type="PANTHER" id="PTHR43833">
    <property type="entry name" value="POTASSIUM CHANNEL PROTEIN 2-RELATED-RELATED"/>
    <property type="match status" value="1"/>
</dbReference>
<evidence type="ECO:0000256" key="2">
    <source>
        <dbReference type="SAM" id="Phobius"/>
    </source>
</evidence>
<feature type="transmembrane region" description="Helical" evidence="2">
    <location>
        <begin position="12"/>
        <end position="33"/>
    </location>
</feature>